<evidence type="ECO:0000259" key="2">
    <source>
        <dbReference type="Pfam" id="PF16976"/>
    </source>
</evidence>
<evidence type="ECO:0000313" key="4">
    <source>
        <dbReference type="Proteomes" id="UP000000245"/>
    </source>
</evidence>
<feature type="domain" description="SAF" evidence="1">
    <location>
        <begin position="44"/>
        <end position="100"/>
    </location>
</feature>
<dbReference type="EMBL" id="CP000697">
    <property type="protein sequence ID" value="ABQ31220.1"/>
    <property type="molecule type" value="Genomic_DNA"/>
</dbReference>
<dbReference type="HOGENOM" id="CLU_057068_1_0_5"/>
<dbReference type="Pfam" id="PF08666">
    <property type="entry name" value="SAF"/>
    <property type="match status" value="1"/>
</dbReference>
<reference evidence="3 4" key="1">
    <citation type="submission" date="2007-05" db="EMBL/GenBank/DDBJ databases">
        <title>Complete sequence of chromosome of Acidiphilium cryptum JF-5.</title>
        <authorList>
            <consortium name="US DOE Joint Genome Institute"/>
            <person name="Copeland A."/>
            <person name="Lucas S."/>
            <person name="Lapidus A."/>
            <person name="Barry K."/>
            <person name="Detter J.C."/>
            <person name="Glavina del Rio T."/>
            <person name="Hammon N."/>
            <person name="Israni S."/>
            <person name="Dalin E."/>
            <person name="Tice H."/>
            <person name="Pitluck S."/>
            <person name="Sims D."/>
            <person name="Brettin T."/>
            <person name="Bruce D."/>
            <person name="Han C."/>
            <person name="Schmutz J."/>
            <person name="Larimer F."/>
            <person name="Land M."/>
            <person name="Hauser L."/>
            <person name="Kyrpides N."/>
            <person name="Kim E."/>
            <person name="Magnuson T."/>
            <person name="Richardson P."/>
        </authorList>
    </citation>
    <scope>NUCLEOTIDE SEQUENCE [LARGE SCALE GENOMIC DNA]</scope>
    <source>
        <strain evidence="3 4">JF-5</strain>
    </source>
</reference>
<name>A5G038_ACICJ</name>
<dbReference type="InterPro" id="IPR031571">
    <property type="entry name" value="RcpC_dom"/>
</dbReference>
<dbReference type="InterPro" id="IPR017592">
    <property type="entry name" value="Pilus_assmbl_Flp-typ_CpaB"/>
</dbReference>
<dbReference type="NCBIfam" id="TIGR03177">
    <property type="entry name" value="pilus_cpaB"/>
    <property type="match status" value="1"/>
</dbReference>
<protein>
    <submittedName>
        <fullName evidence="3">SAF domain protein</fullName>
    </submittedName>
</protein>
<dbReference type="KEGG" id="acr:Acry_2020"/>
<dbReference type="Proteomes" id="UP000000245">
    <property type="component" value="Chromosome"/>
</dbReference>
<gene>
    <name evidence="3" type="ordered locus">Acry_2020</name>
</gene>
<dbReference type="eggNOG" id="COG3745">
    <property type="taxonomic scope" value="Bacteria"/>
</dbReference>
<dbReference type="Pfam" id="PF16976">
    <property type="entry name" value="RcpC"/>
    <property type="match status" value="1"/>
</dbReference>
<evidence type="ECO:0000313" key="3">
    <source>
        <dbReference type="EMBL" id="ABQ31220.1"/>
    </source>
</evidence>
<accession>A5G038</accession>
<dbReference type="RefSeq" id="WP_012039757.1">
    <property type="nucleotide sequence ID" value="NC_009484.1"/>
</dbReference>
<proteinExistence type="predicted"/>
<dbReference type="InterPro" id="IPR013974">
    <property type="entry name" value="SAF"/>
</dbReference>
<organism evidence="3 4">
    <name type="scientific">Acidiphilium cryptum (strain JF-5)</name>
    <dbReference type="NCBI Taxonomy" id="349163"/>
    <lineage>
        <taxon>Bacteria</taxon>
        <taxon>Pseudomonadati</taxon>
        <taxon>Pseudomonadota</taxon>
        <taxon>Alphaproteobacteria</taxon>
        <taxon>Acetobacterales</taxon>
        <taxon>Acidocellaceae</taxon>
        <taxon>Acidiphilium</taxon>
    </lineage>
</organism>
<sequence length="275" mass="28591">MLLRIALFILLALGLAGFGTVAWLDMHPSHPHAKAPKMVALLATGRPLAPGTLLQPADFVAENRPPSKVPADAVPDTPANRAAYTGAMVRHRLSAGDLLATDIVIRPGDHGFLAAVLQPGMRAVSVGVDAITGAAGLIWPGDHVDLLLTQHLTGANLLPTQRVAAETVLSDVRVIAIDQRLVQGASGTHPAAKNTARTVTLEVTPEQAERVEVAAHLGPLSLIVRPSEAARGPTPKPPPVFSGQVSPALAALNVPGQTGITVFQGDKGTTEYHPQ</sequence>
<keyword evidence="4" id="KW-1185">Reference proteome</keyword>
<dbReference type="STRING" id="349163.Acry_2020"/>
<dbReference type="AlphaFoldDB" id="A5G038"/>
<dbReference type="CDD" id="cd11614">
    <property type="entry name" value="SAF_CpaB_FlgA_like"/>
    <property type="match status" value="1"/>
</dbReference>
<feature type="domain" description="Flp pilus assembly protein RcpC/CpaB" evidence="2">
    <location>
        <begin position="111"/>
        <end position="225"/>
    </location>
</feature>
<evidence type="ECO:0000259" key="1">
    <source>
        <dbReference type="Pfam" id="PF08666"/>
    </source>
</evidence>